<dbReference type="AlphaFoldDB" id="A0A0A9ECQ1"/>
<evidence type="ECO:0000313" key="1">
    <source>
        <dbReference type="EMBL" id="JAD96798.1"/>
    </source>
</evidence>
<name>A0A0A9ECQ1_ARUDO</name>
<sequence length="50" mass="5717">MVQLEISRFIYSFYLKQCNSSCGCHSCLIASLALQALFCNFHGHVMFIQL</sequence>
<reference evidence="1" key="1">
    <citation type="submission" date="2014-09" db="EMBL/GenBank/DDBJ databases">
        <authorList>
            <person name="Magalhaes I.L.F."/>
            <person name="Oliveira U."/>
            <person name="Santos F.R."/>
            <person name="Vidigal T.H.D.A."/>
            <person name="Brescovit A.D."/>
            <person name="Santos A.J."/>
        </authorList>
    </citation>
    <scope>NUCLEOTIDE SEQUENCE</scope>
    <source>
        <tissue evidence="1">Shoot tissue taken approximately 20 cm above the soil surface</tissue>
    </source>
</reference>
<organism evidence="1">
    <name type="scientific">Arundo donax</name>
    <name type="common">Giant reed</name>
    <name type="synonym">Donax arundinaceus</name>
    <dbReference type="NCBI Taxonomy" id="35708"/>
    <lineage>
        <taxon>Eukaryota</taxon>
        <taxon>Viridiplantae</taxon>
        <taxon>Streptophyta</taxon>
        <taxon>Embryophyta</taxon>
        <taxon>Tracheophyta</taxon>
        <taxon>Spermatophyta</taxon>
        <taxon>Magnoliopsida</taxon>
        <taxon>Liliopsida</taxon>
        <taxon>Poales</taxon>
        <taxon>Poaceae</taxon>
        <taxon>PACMAD clade</taxon>
        <taxon>Arundinoideae</taxon>
        <taxon>Arundineae</taxon>
        <taxon>Arundo</taxon>
    </lineage>
</organism>
<dbReference type="EMBL" id="GBRH01201097">
    <property type="protein sequence ID" value="JAD96798.1"/>
    <property type="molecule type" value="Transcribed_RNA"/>
</dbReference>
<protein>
    <submittedName>
        <fullName evidence="1">Uncharacterized protein</fullName>
    </submittedName>
</protein>
<proteinExistence type="predicted"/>
<reference evidence="1" key="2">
    <citation type="journal article" date="2015" name="Data Brief">
        <title>Shoot transcriptome of the giant reed, Arundo donax.</title>
        <authorList>
            <person name="Barrero R.A."/>
            <person name="Guerrero F.D."/>
            <person name="Moolhuijzen P."/>
            <person name="Goolsby J.A."/>
            <person name="Tidwell J."/>
            <person name="Bellgard S.E."/>
            <person name="Bellgard M.I."/>
        </authorList>
    </citation>
    <scope>NUCLEOTIDE SEQUENCE</scope>
    <source>
        <tissue evidence="1">Shoot tissue taken approximately 20 cm above the soil surface</tissue>
    </source>
</reference>
<accession>A0A0A9ECQ1</accession>